<proteinExistence type="predicted"/>
<dbReference type="InterPro" id="IPR051678">
    <property type="entry name" value="AGP_Transferase"/>
</dbReference>
<dbReference type="InterPro" id="IPR011009">
    <property type="entry name" value="Kinase-like_dom_sf"/>
</dbReference>
<dbReference type="Proteomes" id="UP000050424">
    <property type="component" value="Unassembled WGS sequence"/>
</dbReference>
<reference evidence="2 3" key="1">
    <citation type="submission" date="2015-09" db="EMBL/GenBank/DDBJ databases">
        <title>Draft genome of a European isolate of the apple canker pathogen Neonectria ditissima.</title>
        <authorList>
            <person name="Gomez-Cortecero A."/>
            <person name="Harrison R.J."/>
            <person name="Armitage A.D."/>
        </authorList>
    </citation>
    <scope>NUCLEOTIDE SEQUENCE [LARGE SCALE GENOMIC DNA]</scope>
    <source>
        <strain evidence="2 3">R09/05</strain>
    </source>
</reference>
<dbReference type="OrthoDB" id="10003767at2759"/>
<dbReference type="AlphaFoldDB" id="A0A0P7AWC2"/>
<sequence>MSFGSGLRGYTDKLVQTQVHDERNSFLKSVSKEDVLRLVSSRRQGRNCDYFRDPKRGSYNVCYFVRFDDGERWVLRIPITPCLASGARRKLEREVATMQLVAAKTTIPLPRIIAYEFGDDSDPLTSFVILEYIVGEPILAHQLSSLPPDQRTRLYTSLADVYIQLRRLTFPAIGCLTRQGDDFAVRQNPTTIDLNRQELEGLRPSAIQARYGTNGILGSANEYAAMLLQLAGNAFENSRSIISSQEQGEDALYHQHLFRRFVLEEWLDRDADTGPFVLIHGDFQPFNCLVNEKMEIVSVLDWEWSHVVPCQYFLPPLWLTNLDTTVLAWAFAYDQYLESFDELLAIVRSREQARYGNELLSMEWAKAKENGGFLVANALENCTDMDWFANQYVGWKWYEGKEDVEERISTFIREDPARRRIVHERILAYQRYQALLEREHRDKVAPR</sequence>
<dbReference type="PANTHER" id="PTHR21310:SF37">
    <property type="entry name" value="AMINOGLYCOSIDE PHOSPHOTRANSFERASE DOMAIN-CONTAINING PROTEIN"/>
    <property type="match status" value="1"/>
</dbReference>
<dbReference type="Pfam" id="PF01636">
    <property type="entry name" value="APH"/>
    <property type="match status" value="1"/>
</dbReference>
<dbReference type="InterPro" id="IPR002575">
    <property type="entry name" value="Aminoglycoside_PTrfase"/>
</dbReference>
<dbReference type="Gene3D" id="3.90.1200.10">
    <property type="match status" value="1"/>
</dbReference>
<evidence type="ECO:0000259" key="1">
    <source>
        <dbReference type="Pfam" id="PF01636"/>
    </source>
</evidence>
<evidence type="ECO:0000313" key="2">
    <source>
        <dbReference type="EMBL" id="KPM42267.1"/>
    </source>
</evidence>
<dbReference type="STRING" id="78410.A0A0P7AWC2"/>
<dbReference type="Gene3D" id="3.30.200.20">
    <property type="entry name" value="Phosphorylase Kinase, domain 1"/>
    <property type="match status" value="1"/>
</dbReference>
<accession>A0A0P7AWC2</accession>
<dbReference type="PANTHER" id="PTHR21310">
    <property type="entry name" value="AMINOGLYCOSIDE PHOSPHOTRANSFERASE-RELATED-RELATED"/>
    <property type="match status" value="1"/>
</dbReference>
<gene>
    <name evidence="2" type="ORF">AK830_g4251</name>
</gene>
<dbReference type="SUPFAM" id="SSF56112">
    <property type="entry name" value="Protein kinase-like (PK-like)"/>
    <property type="match status" value="1"/>
</dbReference>
<protein>
    <recommendedName>
        <fullName evidence="1">Aminoglycoside phosphotransferase domain-containing protein</fullName>
    </recommendedName>
</protein>
<name>A0A0P7AWC2_9HYPO</name>
<evidence type="ECO:0000313" key="3">
    <source>
        <dbReference type="Proteomes" id="UP000050424"/>
    </source>
</evidence>
<comment type="caution">
    <text evidence="2">The sequence shown here is derived from an EMBL/GenBank/DDBJ whole genome shotgun (WGS) entry which is preliminary data.</text>
</comment>
<organism evidence="2 3">
    <name type="scientific">Neonectria ditissima</name>
    <dbReference type="NCBI Taxonomy" id="78410"/>
    <lineage>
        <taxon>Eukaryota</taxon>
        <taxon>Fungi</taxon>
        <taxon>Dikarya</taxon>
        <taxon>Ascomycota</taxon>
        <taxon>Pezizomycotina</taxon>
        <taxon>Sordariomycetes</taxon>
        <taxon>Hypocreomycetidae</taxon>
        <taxon>Hypocreales</taxon>
        <taxon>Nectriaceae</taxon>
        <taxon>Neonectria</taxon>
    </lineage>
</organism>
<feature type="domain" description="Aminoglycoside phosphotransferase" evidence="1">
    <location>
        <begin position="57"/>
        <end position="305"/>
    </location>
</feature>
<keyword evidence="3" id="KW-1185">Reference proteome</keyword>
<dbReference type="EMBL" id="LKCW01000051">
    <property type="protein sequence ID" value="KPM42267.1"/>
    <property type="molecule type" value="Genomic_DNA"/>
</dbReference>